<keyword evidence="4" id="KW-0046">Antibiotic resistance</keyword>
<dbReference type="RefSeq" id="WP_056985322.1">
    <property type="nucleotide sequence ID" value="NZ_JQBQ01000011.1"/>
</dbReference>
<evidence type="ECO:0000256" key="4">
    <source>
        <dbReference type="RuleBase" id="RU365031"/>
    </source>
</evidence>
<dbReference type="InterPro" id="IPR028345">
    <property type="entry name" value="Antibiotic_NAT-like"/>
</dbReference>
<evidence type="ECO:0000313" key="6">
    <source>
        <dbReference type="Proteomes" id="UP000051529"/>
    </source>
</evidence>
<dbReference type="PATRIC" id="fig|695563.3.peg.175"/>
<dbReference type="GO" id="GO:0046353">
    <property type="term" value="F:aminoglycoside 3-N-acetyltransferase activity"/>
    <property type="evidence" value="ECO:0007669"/>
    <property type="project" value="UniProtKB-EC"/>
</dbReference>
<evidence type="ECO:0000256" key="1">
    <source>
        <dbReference type="ARBA" id="ARBA00006383"/>
    </source>
</evidence>
<dbReference type="SUPFAM" id="SSF110710">
    <property type="entry name" value="TTHA0583/YokD-like"/>
    <property type="match status" value="1"/>
</dbReference>
<evidence type="ECO:0000256" key="3">
    <source>
        <dbReference type="ARBA" id="ARBA00023315"/>
    </source>
</evidence>
<comment type="caution">
    <text evidence="5">The sequence shown here is derived from an EMBL/GenBank/DDBJ whole genome shotgun (WGS) entry which is preliminary data.</text>
</comment>
<keyword evidence="2 4" id="KW-0808">Transferase</keyword>
<dbReference type="GO" id="GO:0046677">
    <property type="term" value="P:response to antibiotic"/>
    <property type="evidence" value="ECO:0007669"/>
    <property type="project" value="UniProtKB-KW"/>
</dbReference>
<gene>
    <name evidence="5" type="ORF">IV44_GL000167</name>
</gene>
<sequence length="274" mass="30977">MSEKLIETIITKNDFKAAFDNLDVKSTDACMVHTAMSKFQYLPDGPKTIVRALEETLSVGTLMMPSQVSTNCDPATWEYPPVRQDLIQVVRDNMPPYDPRTSATEGLGITPEYFRNLPDVVRSTHPYLPVAIWGKNAAEIAARQPLNLPYGINSPLDYLYKNDGKIIFLGTDYETCTMLHYAESTIHRKTETCSAATSIDQDGKTIWTNYQNIDLDSYDDFNELGEAFEKEFPNEVKAQKLGQGIIKVINSKSLIDFARQWFNKKDHQFGNAVD</sequence>
<evidence type="ECO:0000313" key="5">
    <source>
        <dbReference type="EMBL" id="KRN92299.1"/>
    </source>
</evidence>
<organism evidence="5 6">
    <name type="scientific">Lactobacillus amylovorus subsp. animalium DSM 16698</name>
    <dbReference type="NCBI Taxonomy" id="695563"/>
    <lineage>
        <taxon>Bacteria</taxon>
        <taxon>Bacillati</taxon>
        <taxon>Bacillota</taxon>
        <taxon>Bacilli</taxon>
        <taxon>Lactobacillales</taxon>
        <taxon>Lactobacillaceae</taxon>
        <taxon>Lactobacillus</taxon>
        <taxon>Lactobacillus amylovorus subsp. animalium</taxon>
    </lineage>
</organism>
<protein>
    <recommendedName>
        <fullName evidence="4">Aminoglycoside N(3)-acetyltransferase</fullName>
        <ecNumber evidence="4">2.3.1.-</ecNumber>
    </recommendedName>
</protein>
<dbReference type="PANTHER" id="PTHR11104:SF0">
    <property type="entry name" value="SPBETA PROPHAGE-DERIVED AMINOGLYCOSIDE N(3')-ACETYLTRANSFERASE-LIKE PROTEIN YOKD"/>
    <property type="match status" value="1"/>
</dbReference>
<dbReference type="InterPro" id="IPR003679">
    <property type="entry name" value="Amioglycoside_AcTrfase"/>
</dbReference>
<reference evidence="5 6" key="1">
    <citation type="journal article" date="2015" name="Genome Announc.">
        <title>Expanding the biotechnology potential of lactobacilli through comparative genomics of 213 strains and associated genera.</title>
        <authorList>
            <person name="Sun Z."/>
            <person name="Harris H.M."/>
            <person name="McCann A."/>
            <person name="Guo C."/>
            <person name="Argimon S."/>
            <person name="Zhang W."/>
            <person name="Yang X."/>
            <person name="Jeffery I.B."/>
            <person name="Cooney J.C."/>
            <person name="Kagawa T.F."/>
            <person name="Liu W."/>
            <person name="Song Y."/>
            <person name="Salvetti E."/>
            <person name="Wrobel A."/>
            <person name="Rasinkangas P."/>
            <person name="Parkhill J."/>
            <person name="Rea M.C."/>
            <person name="O'Sullivan O."/>
            <person name="Ritari J."/>
            <person name="Douillard F.P."/>
            <person name="Paul Ross R."/>
            <person name="Yang R."/>
            <person name="Briner A.E."/>
            <person name="Felis G.E."/>
            <person name="de Vos W.M."/>
            <person name="Barrangou R."/>
            <person name="Klaenhammer T.R."/>
            <person name="Caufield P.W."/>
            <person name="Cui Y."/>
            <person name="Zhang H."/>
            <person name="O'Toole P.W."/>
        </authorList>
    </citation>
    <scope>NUCLEOTIDE SEQUENCE [LARGE SCALE GENOMIC DNA]</scope>
    <source>
        <strain evidence="5 6">DSM 16698</strain>
    </source>
</reference>
<dbReference type="PANTHER" id="PTHR11104">
    <property type="entry name" value="AMINOGLYCOSIDE N3-ACETYLTRANSFERASE"/>
    <property type="match status" value="1"/>
</dbReference>
<dbReference type="Proteomes" id="UP000051529">
    <property type="component" value="Unassembled WGS sequence"/>
</dbReference>
<evidence type="ECO:0000256" key="2">
    <source>
        <dbReference type="ARBA" id="ARBA00022679"/>
    </source>
</evidence>
<dbReference type="AlphaFoldDB" id="A0A0R2KRP3"/>
<dbReference type="EMBL" id="JQBQ01000011">
    <property type="protein sequence ID" value="KRN92299.1"/>
    <property type="molecule type" value="Genomic_DNA"/>
</dbReference>
<keyword evidence="3 4" id="KW-0012">Acyltransferase</keyword>
<dbReference type="EC" id="2.3.1.-" evidence="4"/>
<name>A0A0R2KRP3_LACAM</name>
<proteinExistence type="inferred from homology"/>
<dbReference type="Pfam" id="PF02522">
    <property type="entry name" value="Antibiotic_NAT"/>
    <property type="match status" value="1"/>
</dbReference>
<accession>A0A0R2KRP3</accession>
<comment type="catalytic activity">
    <reaction evidence="4">
        <text>a 2-deoxystreptamine antibiotic + acetyl-CoA = an N(3)-acetyl-2-deoxystreptamine antibiotic + CoA + H(+)</text>
        <dbReference type="Rhea" id="RHEA:12665"/>
        <dbReference type="ChEBI" id="CHEBI:15378"/>
        <dbReference type="ChEBI" id="CHEBI:57287"/>
        <dbReference type="ChEBI" id="CHEBI:57288"/>
        <dbReference type="ChEBI" id="CHEBI:57921"/>
        <dbReference type="ChEBI" id="CHEBI:77452"/>
        <dbReference type="EC" id="2.3.1.81"/>
    </reaction>
</comment>
<comment type="similarity">
    <text evidence="1 4">Belongs to the antibiotic N-acetyltransferase family.</text>
</comment>